<dbReference type="InterPro" id="IPR050400">
    <property type="entry name" value="Bact_Cytoskel_RodZ"/>
</dbReference>
<dbReference type="PANTHER" id="PTHR34475">
    <property type="match status" value="1"/>
</dbReference>
<evidence type="ECO:0000259" key="3">
    <source>
        <dbReference type="Pfam" id="PF13464"/>
    </source>
</evidence>
<feature type="region of interest" description="Disordered" evidence="1">
    <location>
        <begin position="169"/>
        <end position="188"/>
    </location>
</feature>
<dbReference type="AlphaFoldDB" id="A0A2W5RBV5"/>
<gene>
    <name evidence="4" type="ORF">DI563_20770</name>
</gene>
<feature type="region of interest" description="Disordered" evidence="1">
    <location>
        <begin position="1"/>
        <end position="25"/>
    </location>
</feature>
<dbReference type="Gene3D" id="1.10.260.40">
    <property type="entry name" value="lambda repressor-like DNA-binding domains"/>
    <property type="match status" value="1"/>
</dbReference>
<dbReference type="CDD" id="cd00093">
    <property type="entry name" value="HTH_XRE"/>
    <property type="match status" value="1"/>
</dbReference>
<protein>
    <submittedName>
        <fullName evidence="4">DUF4115 domain-containing protein</fullName>
    </submittedName>
</protein>
<dbReference type="InterPro" id="IPR001387">
    <property type="entry name" value="Cro/C1-type_HTH"/>
</dbReference>
<organism evidence="4 5">
    <name type="scientific">Variovorax paradoxus</name>
    <dbReference type="NCBI Taxonomy" id="34073"/>
    <lineage>
        <taxon>Bacteria</taxon>
        <taxon>Pseudomonadati</taxon>
        <taxon>Pseudomonadota</taxon>
        <taxon>Betaproteobacteria</taxon>
        <taxon>Burkholderiales</taxon>
        <taxon>Comamonadaceae</taxon>
        <taxon>Variovorax</taxon>
    </lineage>
</organism>
<reference evidence="4 5" key="1">
    <citation type="submission" date="2017-08" db="EMBL/GenBank/DDBJ databases">
        <title>Infants hospitalized years apart are colonized by the same room-sourced microbial strains.</title>
        <authorList>
            <person name="Brooks B."/>
            <person name="Olm M.R."/>
            <person name="Firek B.A."/>
            <person name="Baker R."/>
            <person name="Thomas B.C."/>
            <person name="Morowitz M.J."/>
            <person name="Banfield J.F."/>
        </authorList>
    </citation>
    <scope>NUCLEOTIDE SEQUENCE [LARGE SCALE GENOMIC DNA]</scope>
    <source>
        <strain evidence="4">S2_005_003_R2_41</strain>
    </source>
</reference>
<sequence>MIERASEFGASAAVPLTPGDTTHMSAGDMLRQAREAHGLHVEVVAAALKVPPQKLEALEADDIDALPDPVFARALAASVARALRIDPAPVLAKLPGAPQAALAEADRSMSGNIRQHPHRGAGRQPQGRLLPRPLLALVAVLLIGAAAVFWLPQSVFDGAGGWLTKLTDRQGTSSATGSSESAPAPAAPPGMVVEPVVAAAASAGAAAPAAEAVPAAPAPAPEPAAAPGDMLVLTAARGESWITVSEAGGKVLLRRLVASGETVKLSGSLPLSVVVGRASNVDVLVRGKAFDLAPLAKSGGVARFEVKS</sequence>
<evidence type="ECO:0000256" key="1">
    <source>
        <dbReference type="SAM" id="MobiDB-lite"/>
    </source>
</evidence>
<dbReference type="PANTHER" id="PTHR34475:SF1">
    <property type="entry name" value="CYTOSKELETON PROTEIN RODZ"/>
    <property type="match status" value="1"/>
</dbReference>
<evidence type="ECO:0000256" key="2">
    <source>
        <dbReference type="SAM" id="Phobius"/>
    </source>
</evidence>
<feature type="domain" description="Cytoskeleton protein RodZ-like C-terminal" evidence="3">
    <location>
        <begin position="236"/>
        <end position="305"/>
    </location>
</feature>
<evidence type="ECO:0000313" key="4">
    <source>
        <dbReference type="EMBL" id="PZQ68117.1"/>
    </source>
</evidence>
<dbReference type="Pfam" id="PF13464">
    <property type="entry name" value="RodZ_C"/>
    <property type="match status" value="1"/>
</dbReference>
<feature type="region of interest" description="Disordered" evidence="1">
    <location>
        <begin position="106"/>
        <end position="127"/>
    </location>
</feature>
<comment type="caution">
    <text evidence="4">The sequence shown here is derived from an EMBL/GenBank/DDBJ whole genome shotgun (WGS) entry which is preliminary data.</text>
</comment>
<dbReference type="InterPro" id="IPR025194">
    <property type="entry name" value="RodZ-like_C"/>
</dbReference>
<dbReference type="GO" id="GO:0003677">
    <property type="term" value="F:DNA binding"/>
    <property type="evidence" value="ECO:0007669"/>
    <property type="project" value="InterPro"/>
</dbReference>
<dbReference type="EMBL" id="QFPP01000330">
    <property type="protein sequence ID" value="PZQ68117.1"/>
    <property type="molecule type" value="Genomic_DNA"/>
</dbReference>
<dbReference type="Proteomes" id="UP000249135">
    <property type="component" value="Unassembled WGS sequence"/>
</dbReference>
<dbReference type="Pfam" id="PF13413">
    <property type="entry name" value="HTH_25"/>
    <property type="match status" value="1"/>
</dbReference>
<name>A0A2W5RBV5_VARPD</name>
<dbReference type="InterPro" id="IPR010982">
    <property type="entry name" value="Lambda_DNA-bd_dom_sf"/>
</dbReference>
<keyword evidence="2" id="KW-1133">Transmembrane helix</keyword>
<feature type="compositionally biased region" description="Low complexity" evidence="1">
    <location>
        <begin position="177"/>
        <end position="188"/>
    </location>
</feature>
<accession>A0A2W5RBV5</accession>
<keyword evidence="2" id="KW-0472">Membrane</keyword>
<proteinExistence type="predicted"/>
<feature type="transmembrane region" description="Helical" evidence="2">
    <location>
        <begin position="133"/>
        <end position="151"/>
    </location>
</feature>
<keyword evidence="2" id="KW-0812">Transmembrane</keyword>
<evidence type="ECO:0000313" key="5">
    <source>
        <dbReference type="Proteomes" id="UP000249135"/>
    </source>
</evidence>